<dbReference type="AlphaFoldDB" id="A0A1I7T0S3"/>
<evidence type="ECO:0000256" key="4">
    <source>
        <dbReference type="SAM" id="Phobius"/>
    </source>
</evidence>
<keyword evidence="4" id="KW-1133">Transmembrane helix</keyword>
<dbReference type="WBParaSite" id="Csp11.Scaffold450.g1300.t1">
    <property type="protein sequence ID" value="Csp11.Scaffold450.g1300.t1"/>
    <property type="gene ID" value="Csp11.Scaffold450.g1300"/>
</dbReference>
<feature type="region of interest" description="Disordered" evidence="3">
    <location>
        <begin position="1"/>
        <end position="53"/>
    </location>
</feature>
<evidence type="ECO:0000256" key="3">
    <source>
        <dbReference type="SAM" id="MobiDB-lite"/>
    </source>
</evidence>
<feature type="domain" description="CUB" evidence="5">
    <location>
        <begin position="340"/>
        <end position="469"/>
    </location>
</feature>
<dbReference type="InterPro" id="IPR035914">
    <property type="entry name" value="Sperma_CUB_dom_sf"/>
</dbReference>
<evidence type="ECO:0000313" key="7">
    <source>
        <dbReference type="WBParaSite" id="Csp11.Scaffold450.g1300.t1"/>
    </source>
</evidence>
<sequence>MRWRSVLYNGSKKDELSEENGSKNEEVPVDAEGDNTDNGETDGSEDTTIPTVPTSTIQTTTLDYCHCEMEIYGTDDLSGTLKSPNYPGAHCDNGKCMYKILPHPNMTLRLHVETLDVSSGTTVKFWNILIVDDKEYNMYHSTSGSSEADFGGYEHFTTAVNVGMKVVFEMRKNSYSSKGFKMIFDRKLNDSSNYVCPDAHVVVGGEPTAVSVPKMFSVYSGCICALFDDKEYRNGGFLSVTISGSCRLIHCHWKFSAEQDYSLQYITIEFIMDNPHTSDRVYVITDELEEEYDSEILTRRMNSLTSNMGPIDFTFSRFGLTNSEDAVLNITWKTTEACSCASEKFYVKVGEPVVIASPNYPNSYCPNLVCRHTFFAPKGYAQLKLKRTETEIIDHRYYLEVSMDEVDLEKYHDYLKIYDGNGTVSPLIAKLTGNEKPSVYNTTSDTLFISFVTDETNSEKGYHANINARPMKIVSDENHNTHWVIFIAIIVLIIGISLGAAIAVLRKEPAVPRRRTQTLENPNSQINPFADGFELGVTVPSASPDQAATY</sequence>
<name>A0A1I7T0S3_9PELO</name>
<dbReference type="Proteomes" id="UP000095282">
    <property type="component" value="Unplaced"/>
</dbReference>
<dbReference type="SMART" id="SM00042">
    <property type="entry name" value="CUB"/>
    <property type="match status" value="2"/>
</dbReference>
<evidence type="ECO:0000256" key="1">
    <source>
        <dbReference type="ARBA" id="ARBA00023157"/>
    </source>
</evidence>
<dbReference type="PANTHER" id="PTHR39385:SF4">
    <property type="entry name" value="CUB DOMAIN-CONTAINING PROTEIN"/>
    <property type="match status" value="1"/>
</dbReference>
<dbReference type="InterPro" id="IPR000859">
    <property type="entry name" value="CUB_dom"/>
</dbReference>
<proteinExistence type="predicted"/>
<dbReference type="Gene3D" id="2.60.120.290">
    <property type="entry name" value="Spermadhesin, CUB domain"/>
    <property type="match status" value="2"/>
</dbReference>
<protein>
    <submittedName>
        <fullName evidence="7">CUB domain-containing protein</fullName>
    </submittedName>
</protein>
<dbReference type="PANTHER" id="PTHR39385">
    <property type="entry name" value="PROTEIN CBG20422"/>
    <property type="match status" value="1"/>
</dbReference>
<dbReference type="PROSITE" id="PS01180">
    <property type="entry name" value="CUB"/>
    <property type="match status" value="2"/>
</dbReference>
<organism evidence="6 7">
    <name type="scientific">Caenorhabditis tropicalis</name>
    <dbReference type="NCBI Taxonomy" id="1561998"/>
    <lineage>
        <taxon>Eukaryota</taxon>
        <taxon>Metazoa</taxon>
        <taxon>Ecdysozoa</taxon>
        <taxon>Nematoda</taxon>
        <taxon>Chromadorea</taxon>
        <taxon>Rhabditida</taxon>
        <taxon>Rhabditina</taxon>
        <taxon>Rhabditomorpha</taxon>
        <taxon>Rhabditoidea</taxon>
        <taxon>Rhabditidae</taxon>
        <taxon>Peloderinae</taxon>
        <taxon>Caenorhabditis</taxon>
    </lineage>
</organism>
<keyword evidence="6" id="KW-1185">Reference proteome</keyword>
<feature type="domain" description="CUB" evidence="5">
    <location>
        <begin position="67"/>
        <end position="187"/>
    </location>
</feature>
<evidence type="ECO:0000313" key="6">
    <source>
        <dbReference type="Proteomes" id="UP000095282"/>
    </source>
</evidence>
<dbReference type="eggNOG" id="ENOG502RT7U">
    <property type="taxonomic scope" value="Eukaryota"/>
</dbReference>
<evidence type="ECO:0000259" key="5">
    <source>
        <dbReference type="PROSITE" id="PS01180"/>
    </source>
</evidence>
<comment type="caution">
    <text evidence="2">Lacks conserved residue(s) required for the propagation of feature annotation.</text>
</comment>
<feature type="compositionally biased region" description="Basic and acidic residues" evidence="3">
    <location>
        <begin position="11"/>
        <end position="26"/>
    </location>
</feature>
<keyword evidence="4" id="KW-0472">Membrane</keyword>
<reference evidence="7" key="1">
    <citation type="submission" date="2016-11" db="UniProtKB">
        <authorList>
            <consortium name="WormBaseParasite"/>
        </authorList>
    </citation>
    <scope>IDENTIFICATION</scope>
</reference>
<dbReference type="SUPFAM" id="SSF49854">
    <property type="entry name" value="Spermadhesin, CUB domain"/>
    <property type="match status" value="2"/>
</dbReference>
<accession>A0A1I7T0S3</accession>
<feature type="compositionally biased region" description="Acidic residues" evidence="3">
    <location>
        <begin position="27"/>
        <end position="45"/>
    </location>
</feature>
<feature type="transmembrane region" description="Helical" evidence="4">
    <location>
        <begin position="483"/>
        <end position="505"/>
    </location>
</feature>
<dbReference type="Pfam" id="PF00431">
    <property type="entry name" value="CUB"/>
    <property type="match status" value="2"/>
</dbReference>
<dbReference type="STRING" id="1561998.A0A1I7T0S3"/>
<evidence type="ECO:0000256" key="2">
    <source>
        <dbReference type="PROSITE-ProRule" id="PRU00059"/>
    </source>
</evidence>
<dbReference type="CDD" id="cd00041">
    <property type="entry name" value="CUB"/>
    <property type="match status" value="1"/>
</dbReference>
<keyword evidence="1" id="KW-1015">Disulfide bond</keyword>
<keyword evidence="4" id="KW-0812">Transmembrane</keyword>